<protein>
    <submittedName>
        <fullName evidence="4">ANK_REP_REGION domain-containing protein</fullName>
    </submittedName>
</protein>
<dbReference type="PANTHER" id="PTHR24198:SF165">
    <property type="entry name" value="ANKYRIN REPEAT-CONTAINING PROTEIN-RELATED"/>
    <property type="match status" value="1"/>
</dbReference>
<dbReference type="InterPro" id="IPR036770">
    <property type="entry name" value="Ankyrin_rpt-contain_sf"/>
</dbReference>
<sequence length="229" mass="26192">MSKNQQRSDAADDVHQWLLHRLHALQAKVLTSNLQLPNGYKQQSEVDIDELSKDDESLLTLTLKHVAKENNRYEYVKLLIANDINVNVQDKREKRTALMHACIQDDCENEAVLIINSKNCNLMLQDRLGNTALMYAALKGREMLTDEMAMLLSKSWGLSAIQLKNCMGNTAEDLAIRNKHFRCARMLQAQRLHMLACLNKQMILAGQIGSRQWHAFTSVLKCLEKFDIL</sequence>
<dbReference type="Proteomes" id="UP000046393">
    <property type="component" value="Unplaced"/>
</dbReference>
<dbReference type="Pfam" id="PF12796">
    <property type="entry name" value="Ank_2"/>
    <property type="match status" value="1"/>
</dbReference>
<organism evidence="3 4">
    <name type="scientific">Syphacia muris</name>
    <dbReference type="NCBI Taxonomy" id="451379"/>
    <lineage>
        <taxon>Eukaryota</taxon>
        <taxon>Metazoa</taxon>
        <taxon>Ecdysozoa</taxon>
        <taxon>Nematoda</taxon>
        <taxon>Chromadorea</taxon>
        <taxon>Rhabditida</taxon>
        <taxon>Spirurina</taxon>
        <taxon>Oxyuridomorpha</taxon>
        <taxon>Oxyuroidea</taxon>
        <taxon>Oxyuridae</taxon>
        <taxon>Syphacia</taxon>
    </lineage>
</organism>
<dbReference type="SMART" id="SM00248">
    <property type="entry name" value="ANK"/>
    <property type="match status" value="4"/>
</dbReference>
<dbReference type="PANTHER" id="PTHR24198">
    <property type="entry name" value="ANKYRIN REPEAT AND PROTEIN KINASE DOMAIN-CONTAINING PROTEIN"/>
    <property type="match status" value="1"/>
</dbReference>
<accession>A0A0N5ABE1</accession>
<evidence type="ECO:0000256" key="1">
    <source>
        <dbReference type="ARBA" id="ARBA00022737"/>
    </source>
</evidence>
<proteinExistence type="predicted"/>
<dbReference type="STRING" id="451379.A0A0N5ABE1"/>
<dbReference type="AlphaFoldDB" id="A0A0N5ABE1"/>
<reference evidence="4" key="1">
    <citation type="submission" date="2017-02" db="UniProtKB">
        <authorList>
            <consortium name="WormBaseParasite"/>
        </authorList>
    </citation>
    <scope>IDENTIFICATION</scope>
</reference>
<evidence type="ECO:0000313" key="3">
    <source>
        <dbReference type="Proteomes" id="UP000046393"/>
    </source>
</evidence>
<keyword evidence="1" id="KW-0677">Repeat</keyword>
<keyword evidence="3" id="KW-1185">Reference proteome</keyword>
<evidence type="ECO:0000256" key="2">
    <source>
        <dbReference type="ARBA" id="ARBA00023043"/>
    </source>
</evidence>
<dbReference type="WBParaSite" id="SMUV_0000146701-mRNA-1">
    <property type="protein sequence ID" value="SMUV_0000146701-mRNA-1"/>
    <property type="gene ID" value="SMUV_0000146701"/>
</dbReference>
<keyword evidence="2" id="KW-0040">ANK repeat</keyword>
<evidence type="ECO:0000313" key="4">
    <source>
        <dbReference type="WBParaSite" id="SMUV_0000146701-mRNA-1"/>
    </source>
</evidence>
<dbReference type="SUPFAM" id="SSF48403">
    <property type="entry name" value="Ankyrin repeat"/>
    <property type="match status" value="1"/>
</dbReference>
<name>A0A0N5ABE1_9BILA</name>
<dbReference type="Gene3D" id="1.25.40.20">
    <property type="entry name" value="Ankyrin repeat-containing domain"/>
    <property type="match status" value="2"/>
</dbReference>
<dbReference type="InterPro" id="IPR002110">
    <property type="entry name" value="Ankyrin_rpt"/>
</dbReference>